<dbReference type="InterPro" id="IPR036291">
    <property type="entry name" value="NAD(P)-bd_dom_sf"/>
</dbReference>
<dbReference type="OrthoDB" id="7595820at2"/>
<dbReference type="AlphaFoldDB" id="A0A1I6KGE1"/>
<dbReference type="SUPFAM" id="SSF51735">
    <property type="entry name" value="NAD(P)-binding Rossmann-fold domains"/>
    <property type="match status" value="1"/>
</dbReference>
<sequence>MEHDILVIGTGAPETRGIADALEARMVTLEPGGAAGWRAALDPEPPAATVIVALFHPLHPPEPAVVLDPATWAARSDGPLLDWMVALGGAAALCADGGAILAVVDEVPALDAAGMAPEAGVAEGVAALVRSLALSEGKRGVRANTVSTPFRLMRKPPVLPPPPLAGFPGTFEGDVLESIRLLLSPHAAHFSGHVFPADRGRSW</sequence>
<dbReference type="EMBL" id="FOZG01000001">
    <property type="protein sequence ID" value="SFR90299.1"/>
    <property type="molecule type" value="Genomic_DNA"/>
</dbReference>
<organism evidence="1 2">
    <name type="scientific">Sphingomonas jatrophae</name>
    <dbReference type="NCBI Taxonomy" id="1166337"/>
    <lineage>
        <taxon>Bacteria</taxon>
        <taxon>Pseudomonadati</taxon>
        <taxon>Pseudomonadota</taxon>
        <taxon>Alphaproteobacteria</taxon>
        <taxon>Sphingomonadales</taxon>
        <taxon>Sphingomonadaceae</taxon>
        <taxon>Sphingomonas</taxon>
    </lineage>
</organism>
<gene>
    <name evidence="1" type="ORF">SAMN05192580_1714</name>
</gene>
<evidence type="ECO:0000313" key="2">
    <source>
        <dbReference type="Proteomes" id="UP000198824"/>
    </source>
</evidence>
<dbReference type="Gene3D" id="3.40.50.720">
    <property type="entry name" value="NAD(P)-binding Rossmann-like Domain"/>
    <property type="match status" value="1"/>
</dbReference>
<proteinExistence type="predicted"/>
<name>A0A1I6KGE1_9SPHN</name>
<accession>A0A1I6KGE1</accession>
<dbReference type="RefSeq" id="WP_093313258.1">
    <property type="nucleotide sequence ID" value="NZ_FOZG01000001.1"/>
</dbReference>
<protein>
    <submittedName>
        <fullName evidence="1">Uncharacterized protein</fullName>
    </submittedName>
</protein>
<keyword evidence="2" id="KW-1185">Reference proteome</keyword>
<evidence type="ECO:0000313" key="1">
    <source>
        <dbReference type="EMBL" id="SFR90299.1"/>
    </source>
</evidence>
<dbReference type="STRING" id="1166337.SAMN05192580_1714"/>
<dbReference type="Proteomes" id="UP000198824">
    <property type="component" value="Unassembled WGS sequence"/>
</dbReference>
<reference evidence="1 2" key="1">
    <citation type="submission" date="2016-10" db="EMBL/GenBank/DDBJ databases">
        <authorList>
            <person name="de Groot N.N."/>
        </authorList>
    </citation>
    <scope>NUCLEOTIDE SEQUENCE [LARGE SCALE GENOMIC DNA]</scope>
    <source>
        <strain evidence="1 2">S5-249</strain>
    </source>
</reference>